<dbReference type="AlphaFoldDB" id="A0A9D0ZM30"/>
<dbReference type="EMBL" id="DVFZ01000082">
    <property type="protein sequence ID" value="HIQ83052.1"/>
    <property type="molecule type" value="Genomic_DNA"/>
</dbReference>
<evidence type="ECO:0000313" key="1">
    <source>
        <dbReference type="EMBL" id="HIQ83052.1"/>
    </source>
</evidence>
<dbReference type="Proteomes" id="UP000824260">
    <property type="component" value="Unassembled WGS sequence"/>
</dbReference>
<sequence>MKQKTFKSDEKFKVGDLVILLERSYINDGYSTFDAIPYTGDGISGNMDSSIKRFHGWRGTTNDVAQYAHGVRKIIRVGATDEWGEKTKYTVGADLHPDWE</sequence>
<comment type="caution">
    <text evidence="1">The sequence shown here is derived from an EMBL/GenBank/DDBJ whole genome shotgun (WGS) entry which is preliminary data.</text>
</comment>
<reference evidence="1" key="1">
    <citation type="submission" date="2020-10" db="EMBL/GenBank/DDBJ databases">
        <authorList>
            <person name="Gilroy R."/>
        </authorList>
    </citation>
    <scope>NUCLEOTIDE SEQUENCE</scope>
    <source>
        <strain evidence="1">ChiSjej6B24-2974</strain>
    </source>
</reference>
<reference evidence="1" key="2">
    <citation type="journal article" date="2021" name="PeerJ">
        <title>Extensive microbial diversity within the chicken gut microbiome revealed by metagenomics and culture.</title>
        <authorList>
            <person name="Gilroy R."/>
            <person name="Ravi A."/>
            <person name="Getino M."/>
            <person name="Pursley I."/>
            <person name="Horton D.L."/>
            <person name="Alikhan N.F."/>
            <person name="Baker D."/>
            <person name="Gharbi K."/>
            <person name="Hall N."/>
            <person name="Watson M."/>
            <person name="Adriaenssens E.M."/>
            <person name="Foster-Nyarko E."/>
            <person name="Jarju S."/>
            <person name="Secka A."/>
            <person name="Antonio M."/>
            <person name="Oren A."/>
            <person name="Chaudhuri R.R."/>
            <person name="La Ragione R."/>
            <person name="Hildebrand F."/>
            <person name="Pallen M.J."/>
        </authorList>
    </citation>
    <scope>NUCLEOTIDE SEQUENCE</scope>
    <source>
        <strain evidence="1">ChiSjej6B24-2974</strain>
    </source>
</reference>
<evidence type="ECO:0000313" key="2">
    <source>
        <dbReference type="Proteomes" id="UP000824260"/>
    </source>
</evidence>
<protein>
    <submittedName>
        <fullName evidence="1">Uncharacterized protein</fullName>
    </submittedName>
</protein>
<gene>
    <name evidence="1" type="ORF">IAA52_08105</name>
</gene>
<proteinExistence type="predicted"/>
<organism evidence="1 2">
    <name type="scientific">Candidatus Pullichristensenella stercorigallinarum</name>
    <dbReference type="NCBI Taxonomy" id="2840909"/>
    <lineage>
        <taxon>Bacteria</taxon>
        <taxon>Bacillati</taxon>
        <taxon>Bacillota</taxon>
        <taxon>Clostridia</taxon>
        <taxon>Candidatus Pullichristensenella</taxon>
    </lineage>
</organism>
<name>A0A9D0ZM30_9FIRM</name>
<accession>A0A9D0ZM30</accession>